<comment type="caution">
    <text evidence="2">The sequence shown here is derived from an EMBL/GenBank/DDBJ whole genome shotgun (WGS) entry which is preliminary data.</text>
</comment>
<evidence type="ECO:0000313" key="2">
    <source>
        <dbReference type="EMBL" id="HIQ81220.1"/>
    </source>
</evidence>
<accession>A0A9D0ZIX5</accession>
<organism evidence="2 3">
    <name type="scientific">Candidatus Scatavimonas merdigallinarum</name>
    <dbReference type="NCBI Taxonomy" id="2840914"/>
    <lineage>
        <taxon>Bacteria</taxon>
        <taxon>Bacillati</taxon>
        <taxon>Bacillota</taxon>
        <taxon>Clostridia</taxon>
        <taxon>Eubacteriales</taxon>
        <taxon>Oscillospiraceae</taxon>
        <taxon>Oscillospiraceae incertae sedis</taxon>
        <taxon>Candidatus Scatavimonas</taxon>
    </lineage>
</organism>
<evidence type="ECO:0000256" key="1">
    <source>
        <dbReference type="SAM" id="SignalP"/>
    </source>
</evidence>
<reference evidence="2" key="1">
    <citation type="submission" date="2020-10" db="EMBL/GenBank/DDBJ databases">
        <authorList>
            <person name="Gilroy R."/>
        </authorList>
    </citation>
    <scope>NUCLEOTIDE SEQUENCE</scope>
    <source>
        <strain evidence="2">ChiSjej1B19-3389</strain>
    </source>
</reference>
<reference evidence="2" key="2">
    <citation type="journal article" date="2021" name="PeerJ">
        <title>Extensive microbial diversity within the chicken gut microbiome revealed by metagenomics and culture.</title>
        <authorList>
            <person name="Gilroy R."/>
            <person name="Ravi A."/>
            <person name="Getino M."/>
            <person name="Pursley I."/>
            <person name="Horton D.L."/>
            <person name="Alikhan N.F."/>
            <person name="Baker D."/>
            <person name="Gharbi K."/>
            <person name="Hall N."/>
            <person name="Watson M."/>
            <person name="Adriaenssens E.M."/>
            <person name="Foster-Nyarko E."/>
            <person name="Jarju S."/>
            <person name="Secka A."/>
            <person name="Antonio M."/>
            <person name="Oren A."/>
            <person name="Chaudhuri R.R."/>
            <person name="La Ragione R."/>
            <person name="Hildebrand F."/>
            <person name="Pallen M.J."/>
        </authorList>
    </citation>
    <scope>NUCLEOTIDE SEQUENCE</scope>
    <source>
        <strain evidence="2">ChiSjej1B19-3389</strain>
    </source>
</reference>
<proteinExistence type="predicted"/>
<evidence type="ECO:0000313" key="3">
    <source>
        <dbReference type="Proteomes" id="UP000886787"/>
    </source>
</evidence>
<protein>
    <recommendedName>
        <fullName evidence="4">SH3 domain-containing protein</fullName>
    </recommendedName>
</protein>
<dbReference type="Proteomes" id="UP000886787">
    <property type="component" value="Unassembled WGS sequence"/>
</dbReference>
<sequence>MKKYIKTAIIVACIVTAAATCKASAMDLNYNLNQEYDVYNTNGVVNSVYDIGSIMPYDDVRARTRADSTGGMSVTARAIITATDGQTKRIESNQKNVSGWVDSGWVQIDGQDYAKVVQHQAYRKFIATNALDKAYEYYIT</sequence>
<feature type="signal peptide" evidence="1">
    <location>
        <begin position="1"/>
        <end position="25"/>
    </location>
</feature>
<name>A0A9D0ZIX5_9FIRM</name>
<dbReference type="EMBL" id="DVFW01000042">
    <property type="protein sequence ID" value="HIQ81220.1"/>
    <property type="molecule type" value="Genomic_DNA"/>
</dbReference>
<feature type="chain" id="PRO_5039370138" description="SH3 domain-containing protein" evidence="1">
    <location>
        <begin position="26"/>
        <end position="140"/>
    </location>
</feature>
<gene>
    <name evidence="2" type="ORF">IAD32_08075</name>
</gene>
<dbReference type="AlphaFoldDB" id="A0A9D0ZIX5"/>
<evidence type="ECO:0008006" key="4">
    <source>
        <dbReference type="Google" id="ProtNLM"/>
    </source>
</evidence>
<keyword evidence="1" id="KW-0732">Signal</keyword>